<gene>
    <name evidence="1" type="ORF">O6H91_13G082600</name>
</gene>
<keyword evidence="2" id="KW-1185">Reference proteome</keyword>
<protein>
    <submittedName>
        <fullName evidence="1">Uncharacterized protein</fullName>
    </submittedName>
</protein>
<dbReference type="EMBL" id="CM055104">
    <property type="protein sequence ID" value="KAJ7534179.1"/>
    <property type="molecule type" value="Genomic_DNA"/>
</dbReference>
<comment type="caution">
    <text evidence="1">The sequence shown here is derived from an EMBL/GenBank/DDBJ whole genome shotgun (WGS) entry which is preliminary data.</text>
</comment>
<name>A0ACC2BWP2_DIPCM</name>
<evidence type="ECO:0000313" key="1">
    <source>
        <dbReference type="EMBL" id="KAJ7534179.1"/>
    </source>
</evidence>
<dbReference type="Proteomes" id="UP001162992">
    <property type="component" value="Chromosome 13"/>
</dbReference>
<sequence length="148" mass="15731">MEVKCIAKVAIIVASLIAFTNLLANGNQILSPGFILIVGNYNLTMQYDCNFVLYDIHGGGHTAISASDTANAGQKCFAQVSDNGNIGVYNGIPPNTPLWIRSSTNVNCPEYQYRINLSMLGNICVVCSKAIGSPILQTGWCSNTGNGP</sequence>
<organism evidence="1 2">
    <name type="scientific">Diphasiastrum complanatum</name>
    <name type="common">Issler's clubmoss</name>
    <name type="synonym">Lycopodium complanatum</name>
    <dbReference type="NCBI Taxonomy" id="34168"/>
    <lineage>
        <taxon>Eukaryota</taxon>
        <taxon>Viridiplantae</taxon>
        <taxon>Streptophyta</taxon>
        <taxon>Embryophyta</taxon>
        <taxon>Tracheophyta</taxon>
        <taxon>Lycopodiopsida</taxon>
        <taxon>Lycopodiales</taxon>
        <taxon>Lycopodiaceae</taxon>
        <taxon>Lycopodioideae</taxon>
        <taxon>Diphasiastrum</taxon>
    </lineage>
</organism>
<evidence type="ECO:0000313" key="2">
    <source>
        <dbReference type="Proteomes" id="UP001162992"/>
    </source>
</evidence>
<accession>A0ACC2BWP2</accession>
<reference evidence="2" key="1">
    <citation type="journal article" date="2024" name="Proc. Natl. Acad. Sci. U.S.A.">
        <title>Extraordinary preservation of gene collinearity over three hundred million years revealed in homosporous lycophytes.</title>
        <authorList>
            <person name="Li C."/>
            <person name="Wickell D."/>
            <person name="Kuo L.Y."/>
            <person name="Chen X."/>
            <person name="Nie B."/>
            <person name="Liao X."/>
            <person name="Peng D."/>
            <person name="Ji J."/>
            <person name="Jenkins J."/>
            <person name="Williams M."/>
            <person name="Shu S."/>
            <person name="Plott C."/>
            <person name="Barry K."/>
            <person name="Rajasekar S."/>
            <person name="Grimwood J."/>
            <person name="Han X."/>
            <person name="Sun S."/>
            <person name="Hou Z."/>
            <person name="He W."/>
            <person name="Dai G."/>
            <person name="Sun C."/>
            <person name="Schmutz J."/>
            <person name="Leebens-Mack J.H."/>
            <person name="Li F.W."/>
            <person name="Wang L."/>
        </authorList>
    </citation>
    <scope>NUCLEOTIDE SEQUENCE [LARGE SCALE GENOMIC DNA]</scope>
    <source>
        <strain evidence="2">cv. PW_Plant_1</strain>
    </source>
</reference>
<proteinExistence type="predicted"/>